<gene>
    <name evidence="1" type="ORF">AMD01_10100</name>
</gene>
<keyword evidence="2" id="KW-1185">Reference proteome</keyword>
<proteinExistence type="predicted"/>
<reference evidence="2" key="1">
    <citation type="submission" date="2015-08" db="EMBL/GenBank/DDBJ databases">
        <title>Fjat-14210 dsm16467.</title>
        <authorList>
            <person name="Liu B."/>
            <person name="Wang J."/>
            <person name="Zhu Y."/>
            <person name="Liu G."/>
            <person name="Chen Q."/>
            <person name="Chen Z."/>
            <person name="Lan J."/>
            <person name="Che J."/>
            <person name="Ge C."/>
            <person name="Shi H."/>
            <person name="Pan Z."/>
            <person name="Liu X."/>
        </authorList>
    </citation>
    <scope>NUCLEOTIDE SEQUENCE [LARGE SCALE GENOMIC DNA]</scope>
    <source>
        <strain evidence="2">DSM 16467</strain>
    </source>
</reference>
<dbReference type="Proteomes" id="UP000037558">
    <property type="component" value="Unassembled WGS sequence"/>
</dbReference>
<protein>
    <submittedName>
        <fullName evidence="1">Uncharacterized protein</fullName>
    </submittedName>
</protein>
<dbReference type="AlphaFoldDB" id="A0A0M0L5Q9"/>
<evidence type="ECO:0000313" key="2">
    <source>
        <dbReference type="Proteomes" id="UP000037558"/>
    </source>
</evidence>
<accession>A0A0M0L5Q9</accession>
<evidence type="ECO:0000313" key="1">
    <source>
        <dbReference type="EMBL" id="KOO46207.1"/>
    </source>
</evidence>
<sequence>MENVKSFLNEPLSITGFSFCYYQQVNLQEEIKRHIYKQLYVKSSESTSSSPTVKISYHAWIRWNECIGPTIGWDELKRLCGQLAMLPKRIQLFKNYGLIDEDICFLYTLCDDTVEITTFYGRLCLYPELTRLLKDEEVLLKDNPISFSPSILKRQTAPIVPVELITYESDDGVYQLEKYQVMTQHGTVKSIFFLLNVTTKTVISFDPKQLHLSMLSKVTLYVLWIMGYEKLVVDHMNVYYSKKQHADLRLACKV</sequence>
<name>A0A0M0L5Q9_9BACI</name>
<dbReference type="PATRIC" id="fig|284581.3.peg.2105"/>
<dbReference type="EMBL" id="LILC01000013">
    <property type="protein sequence ID" value="KOO46207.1"/>
    <property type="molecule type" value="Genomic_DNA"/>
</dbReference>
<dbReference type="RefSeq" id="WP_053401278.1">
    <property type="nucleotide sequence ID" value="NZ_LILC01000013.1"/>
</dbReference>
<dbReference type="OrthoDB" id="2795636at2"/>
<organism evidence="1 2">
    <name type="scientific">Priestia koreensis</name>
    <dbReference type="NCBI Taxonomy" id="284581"/>
    <lineage>
        <taxon>Bacteria</taxon>
        <taxon>Bacillati</taxon>
        <taxon>Bacillota</taxon>
        <taxon>Bacilli</taxon>
        <taxon>Bacillales</taxon>
        <taxon>Bacillaceae</taxon>
        <taxon>Priestia</taxon>
    </lineage>
</organism>
<comment type="caution">
    <text evidence="1">The sequence shown here is derived from an EMBL/GenBank/DDBJ whole genome shotgun (WGS) entry which is preliminary data.</text>
</comment>